<dbReference type="Pfam" id="PF05380">
    <property type="entry name" value="Peptidase_A17"/>
    <property type="match status" value="1"/>
</dbReference>
<sequence length="662" mass="75610">MKGKGDDEKGGFNLRKWQSNSEIVIKEVAENKDLKRVQNDEEIKILGIQWNPKSDFFSFSVSLLEERCIYSKRDVLSEIARVFDPLGLLSPCIVFMKILLQELWKLNLEWDEPIPEDLNKQWTTFRKELHLIEKMKIPRCVLLPSYIQLEIHAFCDSSVRAYCTAIYLKCIASESISVSLLTFKTRVAPLKTQSLPRLELCAALLLSNVLQVVLREFPLSIHRTIAWTDSTITLAWLKTEPYRWQPFVANRVSKIQTTIPSVEWCHVSGIENPADLGTRGLLPSQLVAHDQWIHGPLWLNQPMNETSSYKIPETFSFPDNALNEKRSVVTCVAKIVPLTEFIDIISSFTKLVRVCAWILRFIKNSRSPVSRTFGYLKSSELHTAVVTIVRLIQQAEFPNEFKCIFQGNPSPKDNKLLPLNLFCDSEGVLRVGGRLSRNTPGPVHLELVSDLSTAAFLAALRCFIARRSCPSKIISDNGSNFKGASSHLRKLVDLCLQEEVQNFLSLKGIEWSFIPPYTPHFGGLWESAIKSAKQLLIKATNSVLLNFEECSTLSCLNSRPLTELSPYPSDFTALTPAHFLVGGPIHQLPEPSQPSRSVGLSERWNLIQRLRQYFWDRWSTEYLHRLQPRSKWWRTKPNLQLGDMVIVEKEKNCSIKLDSWSN</sequence>
<proteinExistence type="predicted"/>
<gene>
    <name evidence="2" type="primary">AVEN_90242_1</name>
    <name evidence="2" type="ORF">TNCV_4394911</name>
</gene>
<organism evidence="2 3">
    <name type="scientific">Trichonephila clavipes</name>
    <name type="common">Golden silk orbweaver</name>
    <name type="synonym">Nephila clavipes</name>
    <dbReference type="NCBI Taxonomy" id="2585209"/>
    <lineage>
        <taxon>Eukaryota</taxon>
        <taxon>Metazoa</taxon>
        <taxon>Ecdysozoa</taxon>
        <taxon>Arthropoda</taxon>
        <taxon>Chelicerata</taxon>
        <taxon>Arachnida</taxon>
        <taxon>Araneae</taxon>
        <taxon>Araneomorphae</taxon>
        <taxon>Entelegynae</taxon>
        <taxon>Araneoidea</taxon>
        <taxon>Nephilidae</taxon>
        <taxon>Trichonephila</taxon>
    </lineage>
</organism>
<feature type="domain" description="Integrase catalytic" evidence="1">
    <location>
        <begin position="394"/>
        <end position="584"/>
    </location>
</feature>
<dbReference type="PROSITE" id="PS50994">
    <property type="entry name" value="INTEGRASE"/>
    <property type="match status" value="1"/>
</dbReference>
<evidence type="ECO:0000259" key="1">
    <source>
        <dbReference type="PROSITE" id="PS50994"/>
    </source>
</evidence>
<comment type="caution">
    <text evidence="2">The sequence shown here is derived from an EMBL/GenBank/DDBJ whole genome shotgun (WGS) entry which is preliminary data.</text>
</comment>
<dbReference type="InterPro" id="IPR040676">
    <property type="entry name" value="DUF5641"/>
</dbReference>
<dbReference type="SUPFAM" id="SSF53098">
    <property type="entry name" value="Ribonuclease H-like"/>
    <property type="match status" value="1"/>
</dbReference>
<dbReference type="PANTHER" id="PTHR47331:SF4">
    <property type="entry name" value="PEPTIDASE S1 DOMAIN-CONTAINING PROTEIN"/>
    <property type="match status" value="1"/>
</dbReference>
<dbReference type="EMBL" id="BMAU01021383">
    <property type="protein sequence ID" value="GFY28157.1"/>
    <property type="molecule type" value="Genomic_DNA"/>
</dbReference>
<dbReference type="Gene3D" id="3.30.420.10">
    <property type="entry name" value="Ribonuclease H-like superfamily/Ribonuclease H"/>
    <property type="match status" value="1"/>
</dbReference>
<evidence type="ECO:0000313" key="3">
    <source>
        <dbReference type="Proteomes" id="UP000887159"/>
    </source>
</evidence>
<dbReference type="GO" id="GO:0015074">
    <property type="term" value="P:DNA integration"/>
    <property type="evidence" value="ECO:0007669"/>
    <property type="project" value="InterPro"/>
</dbReference>
<dbReference type="InterPro" id="IPR008042">
    <property type="entry name" value="Retrotrans_Pao"/>
</dbReference>
<dbReference type="PANTHER" id="PTHR47331">
    <property type="entry name" value="PHD-TYPE DOMAIN-CONTAINING PROTEIN"/>
    <property type="match status" value="1"/>
</dbReference>
<name>A0A8X7BF61_TRICX</name>
<dbReference type="InterPro" id="IPR001584">
    <property type="entry name" value="Integrase_cat-core"/>
</dbReference>
<dbReference type="InterPro" id="IPR012337">
    <property type="entry name" value="RNaseH-like_sf"/>
</dbReference>
<protein>
    <submittedName>
        <fullName evidence="2">Integrase catalytic domain-containing protein</fullName>
    </submittedName>
</protein>
<evidence type="ECO:0000313" key="2">
    <source>
        <dbReference type="EMBL" id="GFY28157.1"/>
    </source>
</evidence>
<reference evidence="2" key="1">
    <citation type="submission" date="2020-08" db="EMBL/GenBank/DDBJ databases">
        <title>Multicomponent nature underlies the extraordinary mechanical properties of spider dragline silk.</title>
        <authorList>
            <person name="Kono N."/>
            <person name="Nakamura H."/>
            <person name="Mori M."/>
            <person name="Yoshida Y."/>
            <person name="Ohtoshi R."/>
            <person name="Malay A.D."/>
            <person name="Moran D.A.P."/>
            <person name="Tomita M."/>
            <person name="Numata K."/>
            <person name="Arakawa K."/>
        </authorList>
    </citation>
    <scope>NUCLEOTIDE SEQUENCE</scope>
</reference>
<keyword evidence="3" id="KW-1185">Reference proteome</keyword>
<dbReference type="Proteomes" id="UP000887159">
    <property type="component" value="Unassembled WGS sequence"/>
</dbReference>
<dbReference type="GO" id="GO:0003676">
    <property type="term" value="F:nucleic acid binding"/>
    <property type="evidence" value="ECO:0007669"/>
    <property type="project" value="InterPro"/>
</dbReference>
<dbReference type="InterPro" id="IPR036397">
    <property type="entry name" value="RNaseH_sf"/>
</dbReference>
<dbReference type="Pfam" id="PF18701">
    <property type="entry name" value="DUF5641"/>
    <property type="match status" value="1"/>
</dbReference>
<dbReference type="AlphaFoldDB" id="A0A8X7BF61"/>
<accession>A0A8X7BF61</accession>